<dbReference type="RefSeq" id="WP_183986805.1">
    <property type="nucleotide sequence ID" value="NZ_JACHHG010000006.1"/>
</dbReference>
<dbReference type="Proteomes" id="UP000569951">
    <property type="component" value="Unassembled WGS sequence"/>
</dbReference>
<feature type="domain" description="Calcineurin-like phosphoesterase" evidence="2">
    <location>
        <begin position="50"/>
        <end position="245"/>
    </location>
</feature>
<evidence type="ECO:0000256" key="1">
    <source>
        <dbReference type="SAM" id="SignalP"/>
    </source>
</evidence>
<dbReference type="Gene3D" id="3.60.21.10">
    <property type="match status" value="1"/>
</dbReference>
<reference evidence="3 4" key="1">
    <citation type="submission" date="2020-08" db="EMBL/GenBank/DDBJ databases">
        <title>Genomic Encyclopedia of Type Strains, Phase IV (KMG-IV): sequencing the most valuable type-strain genomes for metagenomic binning, comparative biology and taxonomic classification.</title>
        <authorList>
            <person name="Goeker M."/>
        </authorList>
    </citation>
    <scope>NUCLEOTIDE SEQUENCE [LARGE SCALE GENOMIC DNA]</scope>
    <source>
        <strain evidence="3 4">DSM 21458</strain>
    </source>
</reference>
<name>A0A841I0B5_9DEIO</name>
<keyword evidence="1" id="KW-0732">Signal</keyword>
<evidence type="ECO:0000259" key="2">
    <source>
        <dbReference type="Pfam" id="PF00149"/>
    </source>
</evidence>
<dbReference type="Pfam" id="PF00149">
    <property type="entry name" value="Metallophos"/>
    <property type="match status" value="1"/>
</dbReference>
<organism evidence="3 4">
    <name type="scientific">Deinobacterium chartae</name>
    <dbReference type="NCBI Taxonomy" id="521158"/>
    <lineage>
        <taxon>Bacteria</taxon>
        <taxon>Thermotogati</taxon>
        <taxon>Deinococcota</taxon>
        <taxon>Deinococci</taxon>
        <taxon>Deinococcales</taxon>
        <taxon>Deinococcaceae</taxon>
        <taxon>Deinobacterium</taxon>
    </lineage>
</organism>
<protein>
    <recommendedName>
        <fullName evidence="2">Calcineurin-like phosphoesterase domain-containing protein</fullName>
    </recommendedName>
</protein>
<dbReference type="PANTHER" id="PTHR43143">
    <property type="entry name" value="METALLOPHOSPHOESTERASE, CALCINEURIN SUPERFAMILY"/>
    <property type="match status" value="1"/>
</dbReference>
<dbReference type="EMBL" id="JACHHG010000006">
    <property type="protein sequence ID" value="MBB6098404.1"/>
    <property type="molecule type" value="Genomic_DNA"/>
</dbReference>
<evidence type="ECO:0000313" key="4">
    <source>
        <dbReference type="Proteomes" id="UP000569951"/>
    </source>
</evidence>
<keyword evidence="4" id="KW-1185">Reference proteome</keyword>
<accession>A0A841I0B5</accession>
<dbReference type="InterPro" id="IPR051918">
    <property type="entry name" value="STPP_CPPED1"/>
</dbReference>
<comment type="caution">
    <text evidence="3">The sequence shown here is derived from an EMBL/GenBank/DDBJ whole genome shotgun (WGS) entry which is preliminary data.</text>
</comment>
<dbReference type="InterPro" id="IPR029052">
    <property type="entry name" value="Metallo-depent_PP-like"/>
</dbReference>
<sequence>MRRIPALTVLMALALLATPVFAQSSAPTAGFRAVLLSDFNGPYGSTTYPAALERSMQRILNEWKPDLLISAGDVVAGQKTTLPGQAFAEMWNAFDRAVAAPLRQAGIPYAFAVGNHDASSARGRDGRYTFAREREAASRYWQAHVPDLAFTDRDRFPFAYAFTFRGVFFAFVDASGPQVQDLEWLERTLASRAAREASMRIVVGHLSLYGVSQGRSKPGEVLAQPERFRALLERQGVHTYISGHHAAFYPGRRGALNLLASGGIGGRDYVGHPGTARSSVTVMDFGAGGYRLTSYDAVTGQEIPLSSLPPFLEGYGGRVERMDLR</sequence>
<gene>
    <name evidence="3" type="ORF">HNR42_001838</name>
</gene>
<dbReference type="InterPro" id="IPR004843">
    <property type="entry name" value="Calcineurin-like_PHP"/>
</dbReference>
<proteinExistence type="predicted"/>
<feature type="signal peptide" evidence="1">
    <location>
        <begin position="1"/>
        <end position="22"/>
    </location>
</feature>
<dbReference type="SUPFAM" id="SSF56300">
    <property type="entry name" value="Metallo-dependent phosphatases"/>
    <property type="match status" value="1"/>
</dbReference>
<feature type="chain" id="PRO_5032849163" description="Calcineurin-like phosphoesterase domain-containing protein" evidence="1">
    <location>
        <begin position="23"/>
        <end position="325"/>
    </location>
</feature>
<dbReference type="PANTHER" id="PTHR43143:SF1">
    <property type="entry name" value="SERINE_THREONINE-PROTEIN PHOSPHATASE CPPED1"/>
    <property type="match status" value="1"/>
</dbReference>
<evidence type="ECO:0000313" key="3">
    <source>
        <dbReference type="EMBL" id="MBB6098404.1"/>
    </source>
</evidence>
<dbReference type="AlphaFoldDB" id="A0A841I0B5"/>
<dbReference type="GO" id="GO:0016787">
    <property type="term" value="F:hydrolase activity"/>
    <property type="evidence" value="ECO:0007669"/>
    <property type="project" value="InterPro"/>
</dbReference>